<feature type="region of interest" description="Disordered" evidence="1">
    <location>
        <begin position="73"/>
        <end position="160"/>
    </location>
</feature>
<organism evidence="2 3">
    <name type="scientific">Phyllostomus discolor</name>
    <name type="common">pale spear-nosed bat</name>
    <dbReference type="NCBI Taxonomy" id="89673"/>
    <lineage>
        <taxon>Eukaryota</taxon>
        <taxon>Metazoa</taxon>
        <taxon>Chordata</taxon>
        <taxon>Craniata</taxon>
        <taxon>Vertebrata</taxon>
        <taxon>Euteleostomi</taxon>
        <taxon>Mammalia</taxon>
        <taxon>Eutheria</taxon>
        <taxon>Laurasiatheria</taxon>
        <taxon>Chiroptera</taxon>
        <taxon>Yangochiroptera</taxon>
        <taxon>Phyllostomidae</taxon>
        <taxon>Phyllostominae</taxon>
        <taxon>Phyllostomus</taxon>
    </lineage>
</organism>
<dbReference type="AlphaFoldDB" id="A0A833YWU9"/>
<evidence type="ECO:0000313" key="3">
    <source>
        <dbReference type="Proteomes" id="UP000664940"/>
    </source>
</evidence>
<feature type="compositionally biased region" description="Pro residues" evidence="1">
    <location>
        <begin position="87"/>
        <end position="96"/>
    </location>
</feature>
<name>A0A833YWU9_9CHIR</name>
<comment type="caution">
    <text evidence="2">The sequence shown here is derived from an EMBL/GenBank/DDBJ whole genome shotgun (WGS) entry which is preliminary data.</text>
</comment>
<gene>
    <name evidence="2" type="ORF">HJG60_008953</name>
</gene>
<feature type="compositionally biased region" description="Low complexity" evidence="1">
    <location>
        <begin position="130"/>
        <end position="145"/>
    </location>
</feature>
<accession>A0A833YWU9</accession>
<protein>
    <submittedName>
        <fullName evidence="2">Uncharacterized protein</fullName>
    </submittedName>
</protein>
<proteinExistence type="predicted"/>
<evidence type="ECO:0000256" key="1">
    <source>
        <dbReference type="SAM" id="MobiDB-lite"/>
    </source>
</evidence>
<dbReference type="EMBL" id="JABVXQ010000013">
    <property type="protein sequence ID" value="KAF6081977.1"/>
    <property type="molecule type" value="Genomic_DNA"/>
</dbReference>
<evidence type="ECO:0000313" key="2">
    <source>
        <dbReference type="EMBL" id="KAF6081977.1"/>
    </source>
</evidence>
<dbReference type="Proteomes" id="UP000664940">
    <property type="component" value="Unassembled WGS sequence"/>
</dbReference>
<reference evidence="2 3" key="1">
    <citation type="journal article" date="2020" name="Nature">
        <title>Six reference-quality genomes reveal evolution of bat adaptations.</title>
        <authorList>
            <person name="Jebb D."/>
            <person name="Huang Z."/>
            <person name="Pippel M."/>
            <person name="Hughes G.M."/>
            <person name="Lavrichenko K."/>
            <person name="Devanna P."/>
            <person name="Winkler S."/>
            <person name="Jermiin L.S."/>
            <person name="Skirmuntt E.C."/>
            <person name="Katzourakis A."/>
            <person name="Burkitt-Gray L."/>
            <person name="Ray D.A."/>
            <person name="Sullivan K.A.M."/>
            <person name="Roscito J.G."/>
            <person name="Kirilenko B.M."/>
            <person name="Davalos L.M."/>
            <person name="Corthals A.P."/>
            <person name="Power M.L."/>
            <person name="Jones G."/>
            <person name="Ransome R.D."/>
            <person name="Dechmann D.K.N."/>
            <person name="Locatelli A.G."/>
            <person name="Puechmaille S.J."/>
            <person name="Fedrigo O."/>
            <person name="Jarvis E.D."/>
            <person name="Hiller M."/>
            <person name="Vernes S.C."/>
            <person name="Myers E.W."/>
            <person name="Teeling E.C."/>
        </authorList>
    </citation>
    <scope>NUCLEOTIDE SEQUENCE [LARGE SCALE GENOMIC DNA]</scope>
    <source>
        <strain evidence="2">Bat1K_MPI-CBG_1</strain>
    </source>
</reference>
<sequence>MFCKSGSIQSESYLFCAEKNVWRDGTFRVYSYLRCSFLFQASCIKQPLFYGPSFNVTIAVKVQYPTLCFPAGNRSADNQGPAGPLWLVPPPPPAPHPAARTTSHRRSAWETLAPARNKGRGSPARGGVWAAGSASPRGRPRSSAPPTLPPSCQPRQGQQQ</sequence>